<name>A0A0B7NTD5_PROFF</name>
<evidence type="ECO:0000259" key="13">
    <source>
        <dbReference type="Pfam" id="PF04452"/>
    </source>
</evidence>
<keyword evidence="9 12" id="KW-0949">S-adenosyl-L-methionine</keyword>
<dbReference type="SUPFAM" id="SSF88697">
    <property type="entry name" value="PUA domain-like"/>
    <property type="match status" value="1"/>
</dbReference>
<keyword evidence="6 12" id="KW-0698">rRNA processing</keyword>
<comment type="subcellular location">
    <subcellularLocation>
        <location evidence="1 12">Cytoplasm</location>
    </subcellularLocation>
</comment>
<evidence type="ECO:0000256" key="2">
    <source>
        <dbReference type="ARBA" id="ARBA00005528"/>
    </source>
</evidence>
<evidence type="ECO:0000256" key="10">
    <source>
        <dbReference type="ARBA" id="ARBA00025699"/>
    </source>
</evidence>
<dbReference type="InterPro" id="IPR029028">
    <property type="entry name" value="Alpha/beta_knot_MTases"/>
</dbReference>
<evidence type="ECO:0000256" key="8">
    <source>
        <dbReference type="ARBA" id="ARBA00022679"/>
    </source>
</evidence>
<dbReference type="EC" id="2.1.1.193" evidence="3 12"/>
<evidence type="ECO:0000256" key="12">
    <source>
        <dbReference type="PIRNR" id="PIRNR015601"/>
    </source>
</evidence>
<organism evidence="15">
    <name type="scientific">Propionibacterium freudenreichii subsp. freudenreichii</name>
    <dbReference type="NCBI Taxonomy" id="66712"/>
    <lineage>
        <taxon>Bacteria</taxon>
        <taxon>Bacillati</taxon>
        <taxon>Actinomycetota</taxon>
        <taxon>Actinomycetes</taxon>
        <taxon>Propionibacteriales</taxon>
        <taxon>Propionibacteriaceae</taxon>
        <taxon>Propionibacterium</taxon>
    </lineage>
</organism>
<dbReference type="GO" id="GO:0070042">
    <property type="term" value="F:rRNA (uridine-N3-)-methyltransferase activity"/>
    <property type="evidence" value="ECO:0007669"/>
    <property type="project" value="TreeGrafter"/>
</dbReference>
<accession>A0A0B7NTD5</accession>
<evidence type="ECO:0000256" key="3">
    <source>
        <dbReference type="ARBA" id="ARBA00012328"/>
    </source>
</evidence>
<proteinExistence type="inferred from homology"/>
<dbReference type="GO" id="GO:0005737">
    <property type="term" value="C:cytoplasm"/>
    <property type="evidence" value="ECO:0007669"/>
    <property type="project" value="UniProtKB-SubCell"/>
</dbReference>
<dbReference type="SUPFAM" id="SSF75217">
    <property type="entry name" value="alpha/beta knot"/>
    <property type="match status" value="1"/>
</dbReference>
<comment type="similarity">
    <text evidence="2 12">Belongs to the RNA methyltransferase RsmE family.</text>
</comment>
<evidence type="ECO:0000256" key="11">
    <source>
        <dbReference type="ARBA" id="ARBA00047944"/>
    </source>
</evidence>
<dbReference type="InterPro" id="IPR015947">
    <property type="entry name" value="PUA-like_sf"/>
</dbReference>
<evidence type="ECO:0000313" key="15">
    <source>
        <dbReference type="EMBL" id="CEP27160.1"/>
    </source>
</evidence>
<dbReference type="CDD" id="cd18084">
    <property type="entry name" value="RsmE-like"/>
    <property type="match status" value="1"/>
</dbReference>
<dbReference type="Pfam" id="PF04452">
    <property type="entry name" value="Methyltrans_RNA"/>
    <property type="match status" value="1"/>
</dbReference>
<sequence length="249" mass="25619">MTDPLFLADIAGAGPGDVVLIEGPEGRHAATVKRMRVGESVLVADGAGAGLRGVIDSVAKNSVSVRVGELIARRPAALHTVAVQALAKGERSDIAVEAMTELGVDEIIAWQASRSIVRWEAKAEKGLAKWRSSARAATKQSRRFRIPQVSTAGTPGVVERLARADLALVLHEEATTPLSGLSVPSAGECVFVIGPEGGISPEELEAFRGAGARLVSLSDAVLRASTAGVVALAQLQALAARGGPNGSDL</sequence>
<dbReference type="InterPro" id="IPR006700">
    <property type="entry name" value="RsmE"/>
</dbReference>
<keyword evidence="7 12" id="KW-0489">Methyltransferase</keyword>
<evidence type="ECO:0000256" key="9">
    <source>
        <dbReference type="ARBA" id="ARBA00022691"/>
    </source>
</evidence>
<dbReference type="AlphaFoldDB" id="A0A0B7NTD5"/>
<dbReference type="PATRIC" id="fig|66712.6.peg.862"/>
<protein>
    <recommendedName>
        <fullName evidence="4 12">Ribosomal RNA small subunit methyltransferase E</fullName>
        <ecNumber evidence="3 12">2.1.1.193</ecNumber>
    </recommendedName>
</protein>
<dbReference type="InterPro" id="IPR046887">
    <property type="entry name" value="RsmE_PUA-like"/>
</dbReference>
<dbReference type="RefSeq" id="WP_013160785.1">
    <property type="nucleotide sequence ID" value="NZ_CP010341.1"/>
</dbReference>
<evidence type="ECO:0000256" key="4">
    <source>
        <dbReference type="ARBA" id="ARBA00013673"/>
    </source>
</evidence>
<dbReference type="GeneID" id="61222436"/>
<evidence type="ECO:0000259" key="14">
    <source>
        <dbReference type="Pfam" id="PF20260"/>
    </source>
</evidence>
<comment type="function">
    <text evidence="10 12">Specifically methylates the N3 position of the uracil ring of uridine 1498 (m3U1498) in 16S rRNA. Acts on the fully assembled 30S ribosomal subunit.</text>
</comment>
<reference evidence="15" key="1">
    <citation type="submission" date="2014-08" db="EMBL/GenBank/DDBJ databases">
        <authorList>
            <person name="Falentin Helene"/>
        </authorList>
    </citation>
    <scope>NUCLEOTIDE SEQUENCE</scope>
</reference>
<comment type="catalytic activity">
    <reaction evidence="11 12">
        <text>uridine(1498) in 16S rRNA + S-adenosyl-L-methionine = N(3)-methyluridine(1498) in 16S rRNA + S-adenosyl-L-homocysteine + H(+)</text>
        <dbReference type="Rhea" id="RHEA:42920"/>
        <dbReference type="Rhea" id="RHEA-COMP:10283"/>
        <dbReference type="Rhea" id="RHEA-COMP:10284"/>
        <dbReference type="ChEBI" id="CHEBI:15378"/>
        <dbReference type="ChEBI" id="CHEBI:57856"/>
        <dbReference type="ChEBI" id="CHEBI:59789"/>
        <dbReference type="ChEBI" id="CHEBI:65315"/>
        <dbReference type="ChEBI" id="CHEBI:74502"/>
        <dbReference type="EC" id="2.1.1.193"/>
    </reaction>
</comment>
<evidence type="ECO:0000256" key="6">
    <source>
        <dbReference type="ARBA" id="ARBA00022552"/>
    </source>
</evidence>
<dbReference type="EMBL" id="LM676427">
    <property type="protein sequence ID" value="CEP27160.1"/>
    <property type="molecule type" value="Genomic_DNA"/>
</dbReference>
<gene>
    <name evidence="15" type="ORF">PFCIRM138_12225</name>
</gene>
<feature type="domain" description="Ribosomal RNA small subunit methyltransferase E PUA-like" evidence="14">
    <location>
        <begin position="21"/>
        <end position="66"/>
    </location>
</feature>
<dbReference type="PIRSF" id="PIRSF015601">
    <property type="entry name" value="MTase_slr0722"/>
    <property type="match status" value="1"/>
</dbReference>
<feature type="domain" description="Ribosomal RNA small subunit methyltransferase E methyltransferase" evidence="13">
    <location>
        <begin position="77"/>
        <end position="236"/>
    </location>
</feature>
<keyword evidence="8 12" id="KW-0808">Transferase</keyword>
<evidence type="ECO:0000256" key="1">
    <source>
        <dbReference type="ARBA" id="ARBA00004496"/>
    </source>
</evidence>
<dbReference type="KEGG" id="pfre:RM25_0835"/>
<dbReference type="NCBIfam" id="TIGR00046">
    <property type="entry name" value="RsmE family RNA methyltransferase"/>
    <property type="match status" value="1"/>
</dbReference>
<dbReference type="Gene3D" id="3.40.1280.10">
    <property type="match status" value="1"/>
</dbReference>
<dbReference type="Gene3D" id="2.40.240.20">
    <property type="entry name" value="Hypothetical PUA domain-like, domain 1"/>
    <property type="match status" value="1"/>
</dbReference>
<dbReference type="Pfam" id="PF20260">
    <property type="entry name" value="PUA_4"/>
    <property type="match status" value="1"/>
</dbReference>
<keyword evidence="5 12" id="KW-0963">Cytoplasm</keyword>
<dbReference type="PANTHER" id="PTHR30027:SF3">
    <property type="entry name" value="16S RRNA (URACIL(1498)-N(3))-METHYLTRANSFERASE"/>
    <property type="match status" value="1"/>
</dbReference>
<evidence type="ECO:0000256" key="5">
    <source>
        <dbReference type="ARBA" id="ARBA00022490"/>
    </source>
</evidence>
<dbReference type="NCBIfam" id="NF008693">
    <property type="entry name" value="PRK11713.2-3"/>
    <property type="match status" value="1"/>
</dbReference>
<dbReference type="InterPro" id="IPR046886">
    <property type="entry name" value="RsmE_MTase_dom"/>
</dbReference>
<dbReference type="PANTHER" id="PTHR30027">
    <property type="entry name" value="RIBOSOMAL RNA SMALL SUBUNIT METHYLTRANSFERASE E"/>
    <property type="match status" value="1"/>
</dbReference>
<dbReference type="InterPro" id="IPR029026">
    <property type="entry name" value="tRNA_m1G_MTases_N"/>
</dbReference>
<dbReference type="GO" id="GO:0070475">
    <property type="term" value="P:rRNA base methylation"/>
    <property type="evidence" value="ECO:0007669"/>
    <property type="project" value="TreeGrafter"/>
</dbReference>
<evidence type="ECO:0000256" key="7">
    <source>
        <dbReference type="ARBA" id="ARBA00022603"/>
    </source>
</evidence>